<keyword evidence="4" id="KW-1185">Reference proteome</keyword>
<comment type="caution">
    <text evidence="3">The sequence shown here is derived from an EMBL/GenBank/DDBJ whole genome shotgun (WGS) entry which is preliminary data.</text>
</comment>
<reference evidence="3 4" key="1">
    <citation type="submission" date="2017-03" db="EMBL/GenBank/DDBJ databases">
        <title>Genomes of endolithic fungi from Antarctica.</title>
        <authorList>
            <person name="Coleine C."/>
            <person name="Masonjones S."/>
            <person name="Stajich J.E."/>
        </authorList>
    </citation>
    <scope>NUCLEOTIDE SEQUENCE [LARGE SCALE GENOMIC DNA]</scope>
    <source>
        <strain evidence="3 4">CCFEE 5187</strain>
    </source>
</reference>
<accession>A0A4U0WB76</accession>
<evidence type="ECO:0000259" key="2">
    <source>
        <dbReference type="Pfam" id="PF13391"/>
    </source>
</evidence>
<evidence type="ECO:0000313" key="3">
    <source>
        <dbReference type="EMBL" id="TKA59822.1"/>
    </source>
</evidence>
<dbReference type="Proteomes" id="UP000308768">
    <property type="component" value="Unassembled WGS sequence"/>
</dbReference>
<sequence>MEHGICASRVQTPVVIREAVPAQPALPPSSFSGERDKTITFKHPGYPDQFQQNILLKLFAFDHATGGLHYGTAHVACAMIACNAWDGYFTRARDGPRLELDHDDLLVDRILYFHVPTDTGKYPVYPNFDNWAFPHDNLPPQWPSAVQSEGAGVDELVAPPSSSTLTAAVLRRDKACLISKQRDCVEKGHLCPRSEVRWFHLNGMSQYNLNRQLTQDAVVDDISNVIALRSDIHTTFDDKKFVIVPKKGQWVVHFTDLTNDLGRLYHNTPLALHQDVSSNCLLLRFAWAIFTPVAEFLSTGAGRMVRMRTTVDDEITEVTRIMGTEEARNITGKGRGRSASPKKRKGDAATGEPGDAEARPPHSTKRRRTAPATPLSNASCSTAAFHPPLRNQSLPHTPPETLVNPLPPSLPDNNDNDKDNPHSSSDRNGASDLQTFKRSWLLRQRPSDPSLYCCDYNTAEAAVKAGVLGKREWGGSHLCEECLGVEYRDEDGHD</sequence>
<name>A0A4U0WB76_9PEZI</name>
<feature type="region of interest" description="Disordered" evidence="1">
    <location>
        <begin position="322"/>
        <end position="432"/>
    </location>
</feature>
<dbReference type="OrthoDB" id="3909548at2759"/>
<proteinExistence type="predicted"/>
<evidence type="ECO:0000313" key="4">
    <source>
        <dbReference type="Proteomes" id="UP000308768"/>
    </source>
</evidence>
<feature type="compositionally biased region" description="Basic and acidic residues" evidence="1">
    <location>
        <begin position="415"/>
        <end position="425"/>
    </location>
</feature>
<dbReference type="InterPro" id="IPR003615">
    <property type="entry name" value="HNH_nuc"/>
</dbReference>
<feature type="compositionally biased region" description="Basic residues" evidence="1">
    <location>
        <begin position="334"/>
        <end position="345"/>
    </location>
</feature>
<evidence type="ECO:0000256" key="1">
    <source>
        <dbReference type="SAM" id="MobiDB-lite"/>
    </source>
</evidence>
<dbReference type="AlphaFoldDB" id="A0A4U0WB76"/>
<protein>
    <recommendedName>
        <fullName evidence="2">HNH nuclease domain-containing protein</fullName>
    </recommendedName>
</protein>
<organism evidence="3 4">
    <name type="scientific">Cryomyces minteri</name>
    <dbReference type="NCBI Taxonomy" id="331657"/>
    <lineage>
        <taxon>Eukaryota</taxon>
        <taxon>Fungi</taxon>
        <taxon>Dikarya</taxon>
        <taxon>Ascomycota</taxon>
        <taxon>Pezizomycotina</taxon>
        <taxon>Dothideomycetes</taxon>
        <taxon>Dothideomycetes incertae sedis</taxon>
        <taxon>Cryomyces</taxon>
    </lineage>
</organism>
<dbReference type="EMBL" id="NAJN01001937">
    <property type="protein sequence ID" value="TKA59822.1"/>
    <property type="molecule type" value="Genomic_DNA"/>
</dbReference>
<gene>
    <name evidence="3" type="ORF">B0A49_14042</name>
</gene>
<dbReference type="Pfam" id="PF13391">
    <property type="entry name" value="HNH_2"/>
    <property type="match status" value="1"/>
</dbReference>
<feature type="domain" description="HNH nuclease" evidence="2">
    <location>
        <begin position="176"/>
        <end position="244"/>
    </location>
</feature>